<protein>
    <submittedName>
        <fullName evidence="1">Uncharacterized protein</fullName>
    </submittedName>
</protein>
<dbReference type="EMBL" id="LUCM01005644">
    <property type="protein sequence ID" value="KAA0192513.1"/>
    <property type="molecule type" value="Genomic_DNA"/>
</dbReference>
<comment type="caution">
    <text evidence="1">The sequence shown here is derived from an EMBL/GenBank/DDBJ whole genome shotgun (WGS) entry which is preliminary data.</text>
</comment>
<proteinExistence type="predicted"/>
<organism evidence="1 2">
    <name type="scientific">Fasciolopsis buskii</name>
    <dbReference type="NCBI Taxonomy" id="27845"/>
    <lineage>
        <taxon>Eukaryota</taxon>
        <taxon>Metazoa</taxon>
        <taxon>Spiralia</taxon>
        <taxon>Lophotrochozoa</taxon>
        <taxon>Platyhelminthes</taxon>
        <taxon>Trematoda</taxon>
        <taxon>Digenea</taxon>
        <taxon>Plagiorchiida</taxon>
        <taxon>Echinostomata</taxon>
        <taxon>Echinostomatoidea</taxon>
        <taxon>Fasciolidae</taxon>
        <taxon>Fasciolopsis</taxon>
    </lineage>
</organism>
<accession>A0A8E0RSQ2</accession>
<dbReference type="Proteomes" id="UP000728185">
    <property type="component" value="Unassembled WGS sequence"/>
</dbReference>
<evidence type="ECO:0000313" key="1">
    <source>
        <dbReference type="EMBL" id="KAA0192513.1"/>
    </source>
</evidence>
<name>A0A8E0RSQ2_9TREM</name>
<sequence>MNQQSCADETQTSSVVHDLDNVDKWHSNQMEQLNQAVGNVEHVLVQNCAVLNQHEERLCSLLQRSEAMEMSVSLRSMSACILV</sequence>
<dbReference type="AlphaFoldDB" id="A0A8E0RSQ2"/>
<dbReference type="OrthoDB" id="6283960at2759"/>
<evidence type="ECO:0000313" key="2">
    <source>
        <dbReference type="Proteomes" id="UP000728185"/>
    </source>
</evidence>
<gene>
    <name evidence="1" type="ORF">FBUS_01530</name>
</gene>
<reference evidence="1" key="1">
    <citation type="submission" date="2019-05" db="EMBL/GenBank/DDBJ databases">
        <title>Annotation for the trematode Fasciolopsis buski.</title>
        <authorList>
            <person name="Choi Y.-J."/>
        </authorList>
    </citation>
    <scope>NUCLEOTIDE SEQUENCE</scope>
    <source>
        <strain evidence="1">HT</strain>
        <tissue evidence="1">Whole worm</tissue>
    </source>
</reference>
<keyword evidence="2" id="KW-1185">Reference proteome</keyword>